<dbReference type="STRING" id="716816.BST96_11875"/>
<accession>A0A1X9NFV8</accession>
<protein>
    <recommendedName>
        <fullName evidence="3">Red chlorophyll catabolite reductase</fullName>
    </recommendedName>
</protein>
<dbReference type="RefSeq" id="WP_085758914.1">
    <property type="nucleotide sequence ID" value="NZ_CP019343.1"/>
</dbReference>
<dbReference type="KEGG" id="osg:BST96_11875"/>
<proteinExistence type="predicted"/>
<keyword evidence="2" id="KW-1185">Reference proteome</keyword>
<gene>
    <name evidence="1" type="ORF">BST96_11875</name>
</gene>
<dbReference type="AlphaFoldDB" id="A0A1X9NFV8"/>
<dbReference type="EMBL" id="CP019343">
    <property type="protein sequence ID" value="ARN74755.1"/>
    <property type="molecule type" value="Genomic_DNA"/>
</dbReference>
<dbReference type="PANTHER" id="PTHR34685:SF2">
    <property type="entry name" value="RED CHLOROPHYLL CATABOLITE REDUCTASE, CHLOROPLASTIC"/>
    <property type="match status" value="1"/>
</dbReference>
<dbReference type="Proteomes" id="UP000193450">
    <property type="component" value="Chromosome"/>
</dbReference>
<evidence type="ECO:0000313" key="1">
    <source>
        <dbReference type="EMBL" id="ARN74755.1"/>
    </source>
</evidence>
<evidence type="ECO:0008006" key="3">
    <source>
        <dbReference type="Google" id="ProtNLM"/>
    </source>
</evidence>
<dbReference type="Pfam" id="PF06405">
    <property type="entry name" value="RCC_reductase"/>
    <property type="match status" value="1"/>
</dbReference>
<organism evidence="1 2">
    <name type="scientific">Oceanicoccus sagamiensis</name>
    <dbReference type="NCBI Taxonomy" id="716816"/>
    <lineage>
        <taxon>Bacteria</taxon>
        <taxon>Pseudomonadati</taxon>
        <taxon>Pseudomonadota</taxon>
        <taxon>Gammaproteobacteria</taxon>
        <taxon>Cellvibrionales</taxon>
        <taxon>Spongiibacteraceae</taxon>
        <taxon>Oceanicoccus</taxon>
    </lineage>
</organism>
<dbReference type="PANTHER" id="PTHR34685">
    <property type="entry name" value="RED CHLOROPHYLL CATABOLITE REDUCTASE, CHLOROPLASTIC"/>
    <property type="match status" value="1"/>
</dbReference>
<dbReference type="Gene3D" id="3.40.1500.20">
    <property type="match status" value="1"/>
</dbReference>
<dbReference type="InterPro" id="IPR009439">
    <property type="entry name" value="RCC_reductase"/>
</dbReference>
<dbReference type="GO" id="GO:0051743">
    <property type="term" value="F:red chlorophyll catabolite reductase activity"/>
    <property type="evidence" value="ECO:0007669"/>
    <property type="project" value="InterPro"/>
</dbReference>
<dbReference type="OrthoDB" id="6397580at2"/>
<name>A0A1X9NFV8_9GAMM</name>
<evidence type="ECO:0000313" key="2">
    <source>
        <dbReference type="Proteomes" id="UP000193450"/>
    </source>
</evidence>
<sequence length="270" mass="31350">MTQQANRIVTPIIDIWKDAPSTDTTESFQRLWGIMDEMHKKITDRFELQRDPCCDDLINYTAPTGITGNTEVYAGPEIDWYVHSWCGDTSKGFSNMHITITLGPQTLVPNFGCALGTIPKLFMYNDLIPRVDTWSNVDYVDQFYTEVNEEFLAFAEDPRFAPFVSRDRYTRFAITPTAIGYSAEPEDEVYDKIREVYLNRLDRWLQWVDEAPKTPVEIREQLAQRDHIIRRNICERDPANNMADEFYGPELGDRLVKTISAQCRTLPRPF</sequence>
<reference evidence="1 2" key="1">
    <citation type="submission" date="2016-11" db="EMBL/GenBank/DDBJ databases">
        <title>Trade-off between light-utilization and light-protection in marine flavobacteria.</title>
        <authorList>
            <person name="Kumagai Y."/>
        </authorList>
    </citation>
    <scope>NUCLEOTIDE SEQUENCE [LARGE SCALE GENOMIC DNA]</scope>
    <source>
        <strain evidence="1 2">NBRC 107125</strain>
    </source>
</reference>